<name>A0A4V2S0N8_9ACTN</name>
<evidence type="ECO:0000313" key="2">
    <source>
        <dbReference type="EMBL" id="TCO33390.1"/>
    </source>
</evidence>
<dbReference type="AlphaFoldDB" id="A0A4V2S0N8"/>
<protein>
    <submittedName>
        <fullName evidence="2">Uncharacterized protein</fullName>
    </submittedName>
</protein>
<keyword evidence="3" id="KW-1185">Reference proteome</keyword>
<keyword evidence="1" id="KW-0812">Transmembrane</keyword>
<gene>
    <name evidence="2" type="ORF">EV652_103391</name>
</gene>
<evidence type="ECO:0000256" key="1">
    <source>
        <dbReference type="SAM" id="Phobius"/>
    </source>
</evidence>
<sequence length="137" mass="15462">MPARTIDRAIVFCLRHRVLSIMAKIVIGFLLVGVLGVWMFLGFSDYVVFMLSPFLAPFVVPWAACTQERLADRAAAELGYGVLLAEVFTGREFERAQQWQAALRRTLRGRNSRIRRAFGTKARRDACVCTAESLDHV</sequence>
<evidence type="ECO:0000313" key="3">
    <source>
        <dbReference type="Proteomes" id="UP000294508"/>
    </source>
</evidence>
<feature type="transmembrane region" description="Helical" evidence="1">
    <location>
        <begin position="46"/>
        <end position="65"/>
    </location>
</feature>
<dbReference type="Proteomes" id="UP000294508">
    <property type="component" value="Unassembled WGS sequence"/>
</dbReference>
<keyword evidence="1" id="KW-0472">Membrane</keyword>
<comment type="caution">
    <text evidence="2">The sequence shown here is derived from an EMBL/GenBank/DDBJ whole genome shotgun (WGS) entry which is preliminary data.</text>
</comment>
<reference evidence="2 3" key="1">
    <citation type="journal article" date="2015" name="Stand. Genomic Sci.">
        <title>Genomic Encyclopedia of Bacterial and Archaeal Type Strains, Phase III: the genomes of soil and plant-associated and newly described type strains.</title>
        <authorList>
            <person name="Whitman W.B."/>
            <person name="Woyke T."/>
            <person name="Klenk H.P."/>
            <person name="Zhou Y."/>
            <person name="Lilburn T.G."/>
            <person name="Beck B.J."/>
            <person name="De Vos P."/>
            <person name="Vandamme P."/>
            <person name="Eisen J.A."/>
            <person name="Garrity G."/>
            <person name="Hugenholtz P."/>
            <person name="Kyrpides N.C."/>
        </authorList>
    </citation>
    <scope>NUCLEOTIDE SEQUENCE [LARGE SCALE GENOMIC DNA]</scope>
    <source>
        <strain evidence="2 3">VKM Ac-2572</strain>
    </source>
</reference>
<proteinExistence type="predicted"/>
<feature type="transmembrane region" description="Helical" evidence="1">
    <location>
        <begin position="21"/>
        <end position="40"/>
    </location>
</feature>
<keyword evidence="1" id="KW-1133">Transmembrane helix</keyword>
<accession>A0A4V2S0N8</accession>
<organism evidence="2 3">
    <name type="scientific">Kribbella steppae</name>
    <dbReference type="NCBI Taxonomy" id="2512223"/>
    <lineage>
        <taxon>Bacteria</taxon>
        <taxon>Bacillati</taxon>
        <taxon>Actinomycetota</taxon>
        <taxon>Actinomycetes</taxon>
        <taxon>Propionibacteriales</taxon>
        <taxon>Kribbellaceae</taxon>
        <taxon>Kribbella</taxon>
    </lineage>
</organism>
<dbReference type="EMBL" id="SLWN01000003">
    <property type="protein sequence ID" value="TCO33390.1"/>
    <property type="molecule type" value="Genomic_DNA"/>
</dbReference>